<dbReference type="Gene3D" id="3.30.750.24">
    <property type="entry name" value="STAS domain"/>
    <property type="match status" value="1"/>
</dbReference>
<evidence type="ECO:0000259" key="2">
    <source>
        <dbReference type="PROSITE" id="PS50801"/>
    </source>
</evidence>
<dbReference type="RefSeq" id="WP_203690869.1">
    <property type="nucleotide sequence ID" value="NZ_BAAALC010000016.1"/>
</dbReference>
<dbReference type="Proteomes" id="UP000630887">
    <property type="component" value="Unassembled WGS sequence"/>
</dbReference>
<dbReference type="PROSITE" id="PS50801">
    <property type="entry name" value="STAS"/>
    <property type="match status" value="1"/>
</dbReference>
<evidence type="ECO:0000313" key="4">
    <source>
        <dbReference type="Proteomes" id="UP000630887"/>
    </source>
</evidence>
<proteinExistence type="predicted"/>
<comment type="caution">
    <text evidence="3">The sequence shown here is derived from an EMBL/GenBank/DDBJ whole genome shotgun (WGS) entry which is preliminary data.</text>
</comment>
<protein>
    <recommendedName>
        <fullName evidence="2">STAS domain-containing protein</fullName>
    </recommendedName>
</protein>
<evidence type="ECO:0000313" key="3">
    <source>
        <dbReference type="EMBL" id="GIG05050.1"/>
    </source>
</evidence>
<evidence type="ECO:0000256" key="1">
    <source>
        <dbReference type="SAM" id="MobiDB-lite"/>
    </source>
</evidence>
<accession>A0A8J3KZQ2</accession>
<reference evidence="3 4" key="1">
    <citation type="submission" date="2021-01" db="EMBL/GenBank/DDBJ databases">
        <title>Whole genome shotgun sequence of Catellatospora coxensis NBRC 107359.</title>
        <authorList>
            <person name="Komaki H."/>
            <person name="Tamura T."/>
        </authorList>
    </citation>
    <scope>NUCLEOTIDE SEQUENCE [LARGE SCALE GENOMIC DNA]</scope>
    <source>
        <strain evidence="3 4">NBRC 107359</strain>
    </source>
</reference>
<dbReference type="InterPro" id="IPR036513">
    <property type="entry name" value="STAS_dom_sf"/>
</dbReference>
<dbReference type="SUPFAM" id="SSF52091">
    <property type="entry name" value="SpoIIaa-like"/>
    <property type="match status" value="1"/>
</dbReference>
<dbReference type="InterPro" id="IPR002645">
    <property type="entry name" value="STAS_dom"/>
</dbReference>
<dbReference type="Pfam" id="PF01740">
    <property type="entry name" value="STAS"/>
    <property type="match status" value="1"/>
</dbReference>
<keyword evidence="4" id="KW-1185">Reference proteome</keyword>
<feature type="region of interest" description="Disordered" evidence="1">
    <location>
        <begin position="1"/>
        <end position="20"/>
    </location>
</feature>
<dbReference type="AlphaFoldDB" id="A0A8J3KZQ2"/>
<feature type="compositionally biased region" description="Polar residues" evidence="1">
    <location>
        <begin position="1"/>
        <end position="15"/>
    </location>
</feature>
<sequence>MSGSTVPAGQVSWSQRTDDDTPVLSITGELDLAAERDLKMCLARVSCEAHLVVLDLSGVTFIDAHSVGMISRTWWDARQTGVTLKIVGMSGFPARVFAMCGVGEVLSDPVAV</sequence>
<organism evidence="3 4">
    <name type="scientific">Catellatospora coxensis</name>
    <dbReference type="NCBI Taxonomy" id="310354"/>
    <lineage>
        <taxon>Bacteria</taxon>
        <taxon>Bacillati</taxon>
        <taxon>Actinomycetota</taxon>
        <taxon>Actinomycetes</taxon>
        <taxon>Micromonosporales</taxon>
        <taxon>Micromonosporaceae</taxon>
        <taxon>Catellatospora</taxon>
    </lineage>
</organism>
<dbReference type="EMBL" id="BONI01000011">
    <property type="protein sequence ID" value="GIG05050.1"/>
    <property type="molecule type" value="Genomic_DNA"/>
</dbReference>
<feature type="domain" description="STAS" evidence="2">
    <location>
        <begin position="11"/>
        <end position="112"/>
    </location>
</feature>
<dbReference type="CDD" id="cd07043">
    <property type="entry name" value="STAS_anti-anti-sigma_factors"/>
    <property type="match status" value="1"/>
</dbReference>
<name>A0A8J3KZQ2_9ACTN</name>
<gene>
    <name evidence="3" type="ORF">Cco03nite_17500</name>
</gene>